<dbReference type="InterPro" id="IPR051135">
    <property type="entry name" value="Gal/GlcNAc/GalNAc_ST"/>
</dbReference>
<keyword evidence="3" id="KW-1185">Reference proteome</keyword>
<feature type="chain" id="PRO_5026747118" evidence="1">
    <location>
        <begin position="28"/>
        <end position="408"/>
    </location>
</feature>
<dbReference type="OrthoDB" id="6138663at2759"/>
<proteinExistence type="predicted"/>
<feature type="signal peptide" evidence="1">
    <location>
        <begin position="1"/>
        <end position="27"/>
    </location>
</feature>
<dbReference type="InterPro" id="IPR027417">
    <property type="entry name" value="P-loop_NTPase"/>
</dbReference>
<dbReference type="Pfam" id="PF00685">
    <property type="entry name" value="Sulfotransfer_1"/>
    <property type="match status" value="1"/>
</dbReference>
<dbReference type="Gene3D" id="3.40.50.300">
    <property type="entry name" value="P-loop containing nucleotide triphosphate hydrolases"/>
    <property type="match status" value="1"/>
</dbReference>
<dbReference type="SUPFAM" id="SSF52540">
    <property type="entry name" value="P-loop containing nucleoside triphosphate hydrolases"/>
    <property type="match status" value="1"/>
</dbReference>
<evidence type="ECO:0000313" key="3">
    <source>
        <dbReference type="Proteomes" id="UP000504629"/>
    </source>
</evidence>
<reference evidence="4" key="1">
    <citation type="submission" date="2025-08" db="UniProtKB">
        <authorList>
            <consortium name="RefSeq"/>
        </authorList>
    </citation>
    <scope>IDENTIFICATION</scope>
    <source>
        <tissue evidence="4">Silk gland</tissue>
    </source>
</reference>
<dbReference type="PANTHER" id="PTHR10704:SF44">
    <property type="entry name" value="LD35051P-RELATED"/>
    <property type="match status" value="1"/>
</dbReference>
<dbReference type="AlphaFoldDB" id="A0A6J2KTH9"/>
<keyword evidence="1" id="KW-0732">Signal</keyword>
<organism evidence="3 4">
    <name type="scientific">Bombyx mandarina</name>
    <name type="common">Wild silk moth</name>
    <name type="synonym">Wild silkworm</name>
    <dbReference type="NCBI Taxonomy" id="7092"/>
    <lineage>
        <taxon>Eukaryota</taxon>
        <taxon>Metazoa</taxon>
        <taxon>Ecdysozoa</taxon>
        <taxon>Arthropoda</taxon>
        <taxon>Hexapoda</taxon>
        <taxon>Insecta</taxon>
        <taxon>Pterygota</taxon>
        <taxon>Neoptera</taxon>
        <taxon>Endopterygota</taxon>
        <taxon>Lepidoptera</taxon>
        <taxon>Glossata</taxon>
        <taxon>Ditrysia</taxon>
        <taxon>Bombycoidea</taxon>
        <taxon>Bombycidae</taxon>
        <taxon>Bombycinae</taxon>
        <taxon>Bombyx</taxon>
    </lineage>
</organism>
<evidence type="ECO:0000256" key="1">
    <source>
        <dbReference type="SAM" id="SignalP"/>
    </source>
</evidence>
<dbReference type="GO" id="GO:0006790">
    <property type="term" value="P:sulfur compound metabolic process"/>
    <property type="evidence" value="ECO:0007669"/>
    <property type="project" value="TreeGrafter"/>
</dbReference>
<name>A0A6J2KTH9_BOMMA</name>
<dbReference type="GO" id="GO:0001517">
    <property type="term" value="F:N-acetylglucosamine 6-O-sulfotransferase activity"/>
    <property type="evidence" value="ECO:0007669"/>
    <property type="project" value="TreeGrafter"/>
</dbReference>
<dbReference type="GeneID" id="114253547"/>
<dbReference type="RefSeq" id="XP_028044277.1">
    <property type="nucleotide sequence ID" value="XM_028188476.1"/>
</dbReference>
<sequence>MWRLVKLYSICFAFCLSVLLILTRTQGNTNYLTSELLKNARYFVDLNNRWDAESHPIPTNPQEDQTPNIEEILERTRAKIKFELRDYNFTYSGVQRLEDLVMETGGRPLRSIIISSWRSGTTFLGEVLNAIPGNYYHFQPLLKYGYVQLKRYSQIKTALSSIKSLLNCNFQGMDGYFDYGRQHDFQFSHNTRLWDHCKNNIDLCSDSDFMSKYCKLFPFQSMKILRLRLRFVKQILNDTKLDVKVVFLTRDPRGVMQSRLHRGFCRAAPDCSNAETLCMGMTSDYMAAGRLLKRYPNRLLLLRFEELALSLNSTTQKLVKFLRLEHTRALDEYLNSHTNTEVSGVTSTFRISRDVPFRWKDTLNFEYAERIQATCKSAMKLWGYRIAHNASRMVSEDFDPLEPYKLPH</sequence>
<dbReference type="PANTHER" id="PTHR10704">
    <property type="entry name" value="CARBOHYDRATE SULFOTRANSFERASE"/>
    <property type="match status" value="1"/>
</dbReference>
<dbReference type="InterPro" id="IPR000863">
    <property type="entry name" value="Sulfotransferase_dom"/>
</dbReference>
<evidence type="ECO:0000259" key="2">
    <source>
        <dbReference type="Pfam" id="PF00685"/>
    </source>
</evidence>
<accession>A0A6J2KTH9</accession>
<dbReference type="GO" id="GO:0006044">
    <property type="term" value="P:N-acetylglucosamine metabolic process"/>
    <property type="evidence" value="ECO:0007669"/>
    <property type="project" value="TreeGrafter"/>
</dbReference>
<protein>
    <submittedName>
        <fullName evidence="4">Carbohydrate sulfotransferase 4-like</fullName>
    </submittedName>
</protein>
<evidence type="ECO:0000313" key="4">
    <source>
        <dbReference type="RefSeq" id="XP_028044277.1"/>
    </source>
</evidence>
<dbReference type="Proteomes" id="UP000504629">
    <property type="component" value="Unplaced"/>
</dbReference>
<dbReference type="KEGG" id="bman:114253547"/>
<gene>
    <name evidence="4" type="primary">LOC114253547</name>
</gene>
<feature type="domain" description="Sulfotransferase" evidence="2">
    <location>
        <begin position="111"/>
        <end position="383"/>
    </location>
</feature>